<comment type="caution">
    <text evidence="12">The sequence shown here is derived from an EMBL/GenBank/DDBJ whole genome shotgun (WGS) entry which is preliminary data.</text>
</comment>
<dbReference type="EMBL" id="CANTUO010000001">
    <property type="protein sequence ID" value="CAI5755593.1"/>
    <property type="molecule type" value="Genomic_DNA"/>
</dbReference>
<evidence type="ECO:0000256" key="9">
    <source>
        <dbReference type="ARBA" id="ARBA00023242"/>
    </source>
</evidence>
<keyword evidence="9" id="KW-0539">Nucleus</keyword>
<dbReference type="Proteomes" id="UP001152885">
    <property type="component" value="Unassembled WGS sequence"/>
</dbReference>
<dbReference type="Gene3D" id="3.40.50.300">
    <property type="entry name" value="P-loop containing nucleotide triphosphate hydrolases"/>
    <property type="match status" value="2"/>
</dbReference>
<evidence type="ECO:0000256" key="7">
    <source>
        <dbReference type="ARBA" id="ARBA00022840"/>
    </source>
</evidence>
<dbReference type="AlphaFoldDB" id="A0A9W4X837"/>
<dbReference type="FunFam" id="3.40.50.300:FF:001301">
    <property type="entry name" value="Structural maintenance of chromosomes 5"/>
    <property type="match status" value="1"/>
</dbReference>
<dbReference type="InterPro" id="IPR041685">
    <property type="entry name" value="AAA_GajA/Old/RecF-like"/>
</dbReference>
<evidence type="ECO:0000256" key="8">
    <source>
        <dbReference type="ARBA" id="ARBA00023054"/>
    </source>
</evidence>
<keyword evidence="7" id="KW-0067">ATP-binding</keyword>
<sequence>MENGSAAKRQKTHQPLSFKPGGLKYVKVWNFTTYSFAEFNLSPTLNMIIGPNGSGKSTLVASICIGLAGNINLIKRKNLKSMIKTGHGRATIEITIENFDNKPPIIIKREFSAKDSVWTINNRKSTEKEVKELCKKFNIQLDNLCHFLPQERVAEFAGLQPDKLLLETERTLGDGHLLKMHEDLIDKDAASQELGKKIDDTQQKLDALNQERAKLEEDARKVEEYEAKAKQINDHKLLIPYAKYSDLKKTQSHLKQQRDQAKNRLKSFAKNYEQLNEDKEEIENQHSIERKELYKKEKELQDVVREVEKYKNDQKELKNNIMELTSNAAQYRNKAEQKKCELIQNQEELARLIEKKDSIRIVDKEEIENLHQEMTKKRSSMREDEDEINVIRNTLEELNGEIKKLKEKIDRENRGLQSNDKLDILMRRSDKPMRLRDESYTAHKKLREKPEIADKYFEAPVISCEVKDSSIAPALEKVIENGALFAITVTSNENQRLINRAQDHYNWNISTRAVSSIVKPRNDLSKEELRKYKLEGYLSDHITGPPEVLSMIYNNSKIDRIPYTNRILTPEELEKIIKETSFTKLVTGDVVHTIRKSYYGNKQVVRQTEIIPPSQFFSVQGLSPDDKDRINETINEYLKEIEEKEKEFQKLKIKNTNLQSKRAVLKNEFDELKSQHQELKKLTDDITHLESKIELKKSKIEKLEQDSNKDYTQRIKAYEKRIIEKYNSISEISKKLSSIVSKSSKLETEIVFKNFEILNLKNRQLTCESLIKELDEIKVNLERDFIKYKKEYDQLKESAVYKETVKMNSEKSPEEIEFLSQLAQEYIDNDTFSEKTIVTKIQLLEDELSILSSADKSSIENLKTKLQEIERAEKDLPIFKIDKERLDRRILTIKEAWETELTELVDQISIAFNQRFTKVASDGRVELGKSERFKDWKLQILVKFREQSELKILDHQSQSGGERAVSTIFFIMSLQGLTDAPFRIVDEINQGMDPKNEQMAHKYLVHTACQNNKSQYFLVTPKLLTGLYYHPDMVIHCIFTGPLIEPNQEGRKFLDFVGKAEAVQ</sequence>
<name>A0A9W4X837_9ASCO</name>
<protein>
    <recommendedName>
        <fullName evidence="4">Structural maintenance of chromosomes protein 5</fullName>
    </recommendedName>
</protein>
<evidence type="ECO:0000256" key="3">
    <source>
        <dbReference type="ARBA" id="ARBA00010171"/>
    </source>
</evidence>
<comment type="similarity">
    <text evidence="3">Belongs to the SMC family. SMC5 subfamily.</text>
</comment>
<feature type="domain" description="Endonuclease GajA/Old nuclease/RecF-like AAA" evidence="11">
    <location>
        <begin position="23"/>
        <end position="409"/>
    </location>
</feature>
<dbReference type="GO" id="GO:0003697">
    <property type="term" value="F:single-stranded DNA binding"/>
    <property type="evidence" value="ECO:0007669"/>
    <property type="project" value="TreeGrafter"/>
</dbReference>
<keyword evidence="13" id="KW-1185">Reference proteome</keyword>
<evidence type="ECO:0000259" key="11">
    <source>
        <dbReference type="Pfam" id="PF13175"/>
    </source>
</evidence>
<evidence type="ECO:0000256" key="2">
    <source>
        <dbReference type="ARBA" id="ARBA00004286"/>
    </source>
</evidence>
<gene>
    <name evidence="12" type="ORF">CANVERA_P0110</name>
</gene>
<evidence type="ECO:0000256" key="1">
    <source>
        <dbReference type="ARBA" id="ARBA00004123"/>
    </source>
</evidence>
<reference evidence="12" key="1">
    <citation type="submission" date="2022-12" db="EMBL/GenBank/DDBJ databases">
        <authorList>
            <person name="Brejova B."/>
        </authorList>
    </citation>
    <scope>NUCLEOTIDE SEQUENCE</scope>
</reference>
<evidence type="ECO:0000256" key="4">
    <source>
        <dbReference type="ARBA" id="ARBA00018687"/>
    </source>
</evidence>
<keyword evidence="6" id="KW-0547">Nucleotide-binding</keyword>
<comment type="subcellular location">
    <subcellularLocation>
        <location evidence="2">Chromosome</location>
    </subcellularLocation>
    <subcellularLocation>
        <location evidence="1">Nucleus</location>
    </subcellularLocation>
</comment>
<evidence type="ECO:0000313" key="13">
    <source>
        <dbReference type="Proteomes" id="UP001152885"/>
    </source>
</evidence>
<dbReference type="SUPFAM" id="SSF52540">
    <property type="entry name" value="P-loop containing nucleoside triphosphate hydrolases"/>
    <property type="match status" value="2"/>
</dbReference>
<dbReference type="GO" id="GO:0005634">
    <property type="term" value="C:nucleus"/>
    <property type="evidence" value="ECO:0007669"/>
    <property type="project" value="UniProtKB-SubCell"/>
</dbReference>
<dbReference type="PANTHER" id="PTHR45916:SF1">
    <property type="entry name" value="STRUCTURAL MAINTENANCE OF CHROMOSOMES PROTEIN 5"/>
    <property type="match status" value="1"/>
</dbReference>
<evidence type="ECO:0000256" key="10">
    <source>
        <dbReference type="SAM" id="Coils"/>
    </source>
</evidence>
<dbReference type="PANTHER" id="PTHR45916">
    <property type="entry name" value="STRUCTURAL MAINTENANCE OF CHROMOSOMES PROTEIN 5"/>
    <property type="match status" value="1"/>
</dbReference>
<feature type="coiled-coil region" evidence="10">
    <location>
        <begin position="191"/>
        <end position="415"/>
    </location>
</feature>
<dbReference type="GO" id="GO:0000724">
    <property type="term" value="P:double-strand break repair via homologous recombination"/>
    <property type="evidence" value="ECO:0007669"/>
    <property type="project" value="TreeGrafter"/>
</dbReference>
<evidence type="ECO:0000313" key="12">
    <source>
        <dbReference type="EMBL" id="CAI5755593.1"/>
    </source>
</evidence>
<feature type="coiled-coil region" evidence="10">
    <location>
        <begin position="771"/>
        <end position="798"/>
    </location>
</feature>
<evidence type="ECO:0000256" key="5">
    <source>
        <dbReference type="ARBA" id="ARBA00022454"/>
    </source>
</evidence>
<dbReference type="GO" id="GO:0005524">
    <property type="term" value="F:ATP binding"/>
    <property type="evidence" value="ECO:0007669"/>
    <property type="project" value="UniProtKB-KW"/>
</dbReference>
<dbReference type="InterPro" id="IPR027417">
    <property type="entry name" value="P-loop_NTPase"/>
</dbReference>
<keyword evidence="8 10" id="KW-0175">Coiled coil</keyword>
<accession>A0A9W4X837</accession>
<evidence type="ECO:0000256" key="6">
    <source>
        <dbReference type="ARBA" id="ARBA00022741"/>
    </source>
</evidence>
<proteinExistence type="inferred from homology"/>
<keyword evidence="5" id="KW-0158">Chromosome</keyword>
<dbReference type="GO" id="GO:0030915">
    <property type="term" value="C:Smc5-Smc6 complex"/>
    <property type="evidence" value="ECO:0007669"/>
    <property type="project" value="TreeGrafter"/>
</dbReference>
<feature type="coiled-coil region" evidence="10">
    <location>
        <begin position="627"/>
        <end position="706"/>
    </location>
</feature>
<dbReference type="GO" id="GO:0016887">
    <property type="term" value="F:ATP hydrolysis activity"/>
    <property type="evidence" value="ECO:0007669"/>
    <property type="project" value="InterPro"/>
</dbReference>
<dbReference type="Pfam" id="PF13175">
    <property type="entry name" value="AAA_15"/>
    <property type="match status" value="1"/>
</dbReference>
<organism evidence="12 13">
    <name type="scientific">Candida verbasci</name>
    <dbReference type="NCBI Taxonomy" id="1227364"/>
    <lineage>
        <taxon>Eukaryota</taxon>
        <taxon>Fungi</taxon>
        <taxon>Dikarya</taxon>
        <taxon>Ascomycota</taxon>
        <taxon>Saccharomycotina</taxon>
        <taxon>Pichiomycetes</taxon>
        <taxon>Debaryomycetaceae</taxon>
        <taxon>Candida/Lodderomyces clade</taxon>
        <taxon>Candida</taxon>
    </lineage>
</organism>
<dbReference type="OrthoDB" id="10254973at2759"/>